<protein>
    <recommendedName>
        <fullName evidence="10">PSII-M</fullName>
    </recommendedName>
</protein>
<feature type="transmembrane region" description="Helical" evidence="7">
    <location>
        <begin position="88"/>
        <end position="108"/>
    </location>
</feature>
<dbReference type="Pfam" id="PF05151">
    <property type="entry name" value="PsbM"/>
    <property type="match status" value="1"/>
</dbReference>
<proteinExistence type="predicted"/>
<accession>A0A9C7PVB2</accession>
<comment type="caution">
    <text evidence="8">The sequence shown here is derived from an EMBL/GenBank/DDBJ whole genome shotgun (WGS) entry which is preliminary data.</text>
</comment>
<keyword evidence="6" id="KW-0604">Photosystem II</keyword>
<evidence type="ECO:0000256" key="1">
    <source>
        <dbReference type="ARBA" id="ARBA00022469"/>
    </source>
</evidence>
<dbReference type="Proteomes" id="UP001061958">
    <property type="component" value="Unassembled WGS sequence"/>
</dbReference>
<dbReference type="InterPro" id="IPR037269">
    <property type="entry name" value="PSII_PsbM_sf"/>
</dbReference>
<dbReference type="AlphaFoldDB" id="A0A9C7PVB2"/>
<dbReference type="GO" id="GO:0009523">
    <property type="term" value="C:photosystem II"/>
    <property type="evidence" value="ECO:0007669"/>
    <property type="project" value="UniProtKB-KW"/>
</dbReference>
<reference evidence="8" key="1">
    <citation type="journal article" date="2022" name="Proc. Natl. Acad. Sci. U.S.A.">
        <title>Life cycle and functional genomics of the unicellular red alga Galdieria for elucidating algal and plant evolution and industrial use.</title>
        <authorList>
            <person name="Hirooka S."/>
            <person name="Itabashi T."/>
            <person name="Ichinose T.M."/>
            <person name="Onuma R."/>
            <person name="Fujiwara T."/>
            <person name="Yamashita S."/>
            <person name="Jong L.W."/>
            <person name="Tomita R."/>
            <person name="Iwane A.H."/>
            <person name="Miyagishima S.Y."/>
        </authorList>
    </citation>
    <scope>NUCLEOTIDE SEQUENCE</scope>
    <source>
        <strain evidence="8">NBRC 102759</strain>
    </source>
</reference>
<dbReference type="OrthoDB" id="40270at2759"/>
<evidence type="ECO:0000256" key="7">
    <source>
        <dbReference type="SAM" id="Phobius"/>
    </source>
</evidence>
<name>A0A9C7PVB2_9RHOD</name>
<gene>
    <name evidence="8" type="ORF">GpartN1_g2771.t1</name>
</gene>
<dbReference type="GO" id="GO:0019684">
    <property type="term" value="P:photosynthesis, light reaction"/>
    <property type="evidence" value="ECO:0007669"/>
    <property type="project" value="InterPro"/>
</dbReference>
<dbReference type="SUPFAM" id="SSF161033">
    <property type="entry name" value="Photosystem II reaction center protein M, PsbM"/>
    <property type="match status" value="1"/>
</dbReference>
<dbReference type="NCBIfam" id="TIGR03038">
    <property type="entry name" value="PS_II_psbM"/>
    <property type="match status" value="1"/>
</dbReference>
<keyword evidence="2" id="KW-0602">Photosynthesis</keyword>
<evidence type="ECO:0000313" key="8">
    <source>
        <dbReference type="EMBL" id="GJQ10980.1"/>
    </source>
</evidence>
<reference evidence="8" key="2">
    <citation type="submission" date="2022-01" db="EMBL/GenBank/DDBJ databases">
        <authorList>
            <person name="Hirooka S."/>
            <person name="Miyagishima S.Y."/>
        </authorList>
    </citation>
    <scope>NUCLEOTIDE SEQUENCE</scope>
    <source>
        <strain evidence="8">NBRC 102759</strain>
    </source>
</reference>
<evidence type="ECO:0000313" key="9">
    <source>
        <dbReference type="Proteomes" id="UP001061958"/>
    </source>
</evidence>
<evidence type="ECO:0000256" key="6">
    <source>
        <dbReference type="ARBA" id="ARBA00023276"/>
    </source>
</evidence>
<evidence type="ECO:0008006" key="10">
    <source>
        <dbReference type="Google" id="ProtNLM"/>
    </source>
</evidence>
<keyword evidence="5 7" id="KW-0472">Membrane</keyword>
<keyword evidence="1" id="KW-0674">Reaction center</keyword>
<organism evidence="8 9">
    <name type="scientific">Galdieria partita</name>
    <dbReference type="NCBI Taxonomy" id="83374"/>
    <lineage>
        <taxon>Eukaryota</taxon>
        <taxon>Rhodophyta</taxon>
        <taxon>Bangiophyceae</taxon>
        <taxon>Galdieriales</taxon>
        <taxon>Galdieriaceae</taxon>
        <taxon>Galdieria</taxon>
    </lineage>
</organism>
<keyword evidence="4 7" id="KW-1133">Transmembrane helix</keyword>
<keyword evidence="3 7" id="KW-0812">Transmembrane</keyword>
<keyword evidence="9" id="KW-1185">Reference proteome</keyword>
<evidence type="ECO:0000256" key="3">
    <source>
        <dbReference type="ARBA" id="ARBA00022692"/>
    </source>
</evidence>
<sequence length="120" mass="13249">MPLPRLQLCFQTTMLGFLNNHLVSCGSRLPLHKNKFTSRRHAGGVAQVTRPCMLLNIVPLQEGVKHLNQIAPMYLSSESGGMVVQEGGYLAVLLGVLFPVAFLIILYIQSEARNAGMREE</sequence>
<dbReference type="EMBL" id="BQMJ01000020">
    <property type="protein sequence ID" value="GJQ10980.1"/>
    <property type="molecule type" value="Genomic_DNA"/>
</dbReference>
<evidence type="ECO:0000256" key="2">
    <source>
        <dbReference type="ARBA" id="ARBA00022531"/>
    </source>
</evidence>
<evidence type="ECO:0000256" key="4">
    <source>
        <dbReference type="ARBA" id="ARBA00022989"/>
    </source>
</evidence>
<dbReference type="InterPro" id="IPR007826">
    <property type="entry name" value="PSII_PsbM"/>
</dbReference>
<evidence type="ECO:0000256" key="5">
    <source>
        <dbReference type="ARBA" id="ARBA00023136"/>
    </source>
</evidence>